<dbReference type="InParanoid" id="E5A2X3"/>
<evidence type="ECO:0000313" key="4">
    <source>
        <dbReference type="Proteomes" id="UP000002668"/>
    </source>
</evidence>
<accession>E5A2X3</accession>
<dbReference type="InterPro" id="IPR029052">
    <property type="entry name" value="Metallo-depent_PP-like"/>
</dbReference>
<name>E5A2X3_LEPMJ</name>
<dbReference type="Gene3D" id="3.60.21.10">
    <property type="match status" value="1"/>
</dbReference>
<evidence type="ECO:0000313" key="3">
    <source>
        <dbReference type="EMBL" id="CBX97919.1"/>
    </source>
</evidence>
<feature type="signal peptide" evidence="1">
    <location>
        <begin position="1"/>
        <end position="18"/>
    </location>
</feature>
<dbReference type="PROSITE" id="PS51257">
    <property type="entry name" value="PROKAR_LIPOPROTEIN"/>
    <property type="match status" value="1"/>
</dbReference>
<dbReference type="Pfam" id="PF00149">
    <property type="entry name" value="Metallophos"/>
    <property type="match status" value="1"/>
</dbReference>
<dbReference type="Proteomes" id="UP000002668">
    <property type="component" value="Genome"/>
</dbReference>
<protein>
    <recommendedName>
        <fullName evidence="2">Calcineurin-like phosphoesterase domain-containing protein</fullName>
    </recommendedName>
</protein>
<evidence type="ECO:0000256" key="1">
    <source>
        <dbReference type="SAM" id="SignalP"/>
    </source>
</evidence>
<keyword evidence="4" id="KW-1185">Reference proteome</keyword>
<dbReference type="InterPro" id="IPR004843">
    <property type="entry name" value="Calcineurin-like_PHP"/>
</dbReference>
<evidence type="ECO:0000259" key="2">
    <source>
        <dbReference type="Pfam" id="PF00149"/>
    </source>
</evidence>
<dbReference type="PANTHER" id="PTHR32440:SF11">
    <property type="entry name" value="METALLOPHOSPHOESTERASE DOMAIN-CONTAINING PROTEIN"/>
    <property type="match status" value="1"/>
</dbReference>
<dbReference type="GO" id="GO:0016788">
    <property type="term" value="F:hydrolase activity, acting on ester bonds"/>
    <property type="evidence" value="ECO:0007669"/>
    <property type="project" value="TreeGrafter"/>
</dbReference>
<feature type="chain" id="PRO_5003192375" description="Calcineurin-like phosphoesterase domain-containing protein" evidence="1">
    <location>
        <begin position="19"/>
        <end position="460"/>
    </location>
</feature>
<keyword evidence="1" id="KW-0732">Signal</keyword>
<gene>
    <name evidence="3" type="ORF">LEMA_P093280.1</name>
</gene>
<dbReference type="GeneID" id="13281662"/>
<dbReference type="GO" id="GO:0005737">
    <property type="term" value="C:cytoplasm"/>
    <property type="evidence" value="ECO:0007669"/>
    <property type="project" value="TreeGrafter"/>
</dbReference>
<dbReference type="HOGENOM" id="CLU_019692_1_1_1"/>
<dbReference type="VEuPathDB" id="FungiDB:LEMA_P093280.1"/>
<dbReference type="AlphaFoldDB" id="E5A2X3"/>
<dbReference type="PANTHER" id="PTHR32440">
    <property type="entry name" value="PHOSPHATASE DCR2-RELATED-RELATED"/>
    <property type="match status" value="1"/>
</dbReference>
<dbReference type="OrthoDB" id="783096at2759"/>
<dbReference type="CDD" id="cd07383">
    <property type="entry name" value="MPP_Dcr2"/>
    <property type="match status" value="1"/>
</dbReference>
<dbReference type="OMA" id="TYWVPVY"/>
<proteinExistence type="predicted"/>
<dbReference type="EMBL" id="FP929132">
    <property type="protein sequence ID" value="CBX97919.1"/>
    <property type="molecule type" value="Genomic_DNA"/>
</dbReference>
<dbReference type="STRING" id="985895.E5A2X3"/>
<feature type="domain" description="Calcineurin-like phosphoesterase" evidence="2">
    <location>
        <begin position="43"/>
        <end position="313"/>
    </location>
</feature>
<dbReference type="RefSeq" id="XP_003841398.1">
    <property type="nucleotide sequence ID" value="XM_003841350.1"/>
</dbReference>
<sequence length="460" mass="50888">MKAFRSLSLLTAMVVAGCSRLQDRDSAAPNFPGIQFGADGELSITVFSDLHFGEPASARNRPNSDVKTVCVMSSILDNEKPNLVVLNGDLTSCEWVAPEDANKLIDQIIAPLTSRNLQFAATFGNHDASQTCDTRSMSEHMWRDARGTNGRKLSFTTSSVEGDASKVGTSNYFIPVYGSKDSRDLKMLLWFFDSKGGRVFQPGKGDAPLDNWVDEKVVAWFTQKSSEFHHQHGRVIPSLAFVHIPVHATYSFQQHGGLIATHEPGLNEELIEQQGEKCDSSGSNCSYNGADAPFMKALVETEGLMAVFSGHDHGIDWCMKWSKPLPNTSPSNGNGLNLCFNRHSGYGGYTDWTRGARQIMVKEDKLGKNEVETWIRLEDGNISGRVMLNSTFGTDRYEEFHFNEQGDVFSKDEDNSADQKDRISHDKQQVQCAVYIARYPANDAGIEAQMIDGDLDSELS</sequence>
<reference evidence="4" key="1">
    <citation type="journal article" date="2011" name="Nat. Commun.">
        <title>Effector diversification within compartments of the Leptosphaeria maculans genome affected by Repeat-Induced Point mutations.</title>
        <authorList>
            <person name="Rouxel T."/>
            <person name="Grandaubert J."/>
            <person name="Hane J.K."/>
            <person name="Hoede C."/>
            <person name="van de Wouw A.P."/>
            <person name="Couloux A."/>
            <person name="Dominguez V."/>
            <person name="Anthouard V."/>
            <person name="Bally P."/>
            <person name="Bourras S."/>
            <person name="Cozijnsen A.J."/>
            <person name="Ciuffetti L.M."/>
            <person name="Degrave A."/>
            <person name="Dilmaghani A."/>
            <person name="Duret L."/>
            <person name="Fudal I."/>
            <person name="Goodwin S.B."/>
            <person name="Gout L."/>
            <person name="Glaser N."/>
            <person name="Linglin J."/>
            <person name="Kema G.H.J."/>
            <person name="Lapalu N."/>
            <person name="Lawrence C.B."/>
            <person name="May K."/>
            <person name="Meyer M."/>
            <person name="Ollivier B."/>
            <person name="Poulain J."/>
            <person name="Schoch C.L."/>
            <person name="Simon A."/>
            <person name="Spatafora J.W."/>
            <person name="Stachowiak A."/>
            <person name="Turgeon B.G."/>
            <person name="Tyler B.M."/>
            <person name="Vincent D."/>
            <person name="Weissenbach J."/>
            <person name="Amselem J."/>
            <person name="Quesneville H."/>
            <person name="Oliver R.P."/>
            <person name="Wincker P."/>
            <person name="Balesdent M.-H."/>
            <person name="Howlett B.J."/>
        </authorList>
    </citation>
    <scope>NUCLEOTIDE SEQUENCE [LARGE SCALE GENOMIC DNA]</scope>
    <source>
        <strain evidence="4">JN3 / isolate v23.1.3 / race Av1-4-5-6-7-8</strain>
    </source>
</reference>
<dbReference type="eggNOG" id="KOG1432">
    <property type="taxonomic scope" value="Eukaryota"/>
</dbReference>
<dbReference type="SUPFAM" id="SSF56300">
    <property type="entry name" value="Metallo-dependent phosphatases"/>
    <property type="match status" value="1"/>
</dbReference>
<organism evidence="4">
    <name type="scientific">Leptosphaeria maculans (strain JN3 / isolate v23.1.3 / race Av1-4-5-6-7-8)</name>
    <name type="common">Blackleg fungus</name>
    <name type="synonym">Phoma lingam</name>
    <dbReference type="NCBI Taxonomy" id="985895"/>
    <lineage>
        <taxon>Eukaryota</taxon>
        <taxon>Fungi</taxon>
        <taxon>Dikarya</taxon>
        <taxon>Ascomycota</taxon>
        <taxon>Pezizomycotina</taxon>
        <taxon>Dothideomycetes</taxon>
        <taxon>Pleosporomycetidae</taxon>
        <taxon>Pleosporales</taxon>
        <taxon>Pleosporineae</taxon>
        <taxon>Leptosphaeriaceae</taxon>
        <taxon>Plenodomus</taxon>
        <taxon>Plenodomus lingam/Leptosphaeria maculans species complex</taxon>
    </lineage>
</organism>